<dbReference type="Pfam" id="PF11456">
    <property type="entry name" value="DUF3019"/>
    <property type="match status" value="1"/>
</dbReference>
<dbReference type="InterPro" id="IPR021559">
    <property type="entry name" value="DUF3019"/>
</dbReference>
<name>A0A5R9Q4U3_9GAMM</name>
<sequence>MISTKIMYLSGDFMSFSRPLFILVSSCLFTSLANAQSASEHGNQHVTSLAIKPITCVVKSLGEACQMKANVTWQSTMPQSVCLFQDKQQLKCWAKQNQVSEMLDVTLDKTMVFSLRDSKERTLVEQTIKVHALSSRKYRRKLKSDWSLF</sequence>
<dbReference type="EMBL" id="PPSW01000007">
    <property type="protein sequence ID" value="TLX48170.1"/>
    <property type="molecule type" value="Genomic_DNA"/>
</dbReference>
<evidence type="ECO:0000313" key="2">
    <source>
        <dbReference type="EMBL" id="TLX48170.1"/>
    </source>
</evidence>
<proteinExistence type="predicted"/>
<reference evidence="2 3" key="1">
    <citation type="submission" date="2018-01" db="EMBL/GenBank/DDBJ databases">
        <title>Co-occurrence of chitin degradation, pigmentation and bioactivity in marine Pseudoalteromonas.</title>
        <authorList>
            <person name="Paulsen S."/>
            <person name="Gram L."/>
            <person name="Machado H."/>
        </authorList>
    </citation>
    <scope>NUCLEOTIDE SEQUENCE [LARGE SCALE GENOMIC DNA]</scope>
    <source>
        <strain evidence="2 3">S3663</strain>
    </source>
</reference>
<protein>
    <submittedName>
        <fullName evidence="2">Peptidoglycan-binding protein</fullName>
    </submittedName>
</protein>
<feature type="signal peptide" evidence="1">
    <location>
        <begin position="1"/>
        <end position="35"/>
    </location>
</feature>
<dbReference type="OrthoDB" id="6387689at2"/>
<dbReference type="AlphaFoldDB" id="A0A5R9Q4U3"/>
<organism evidence="2 3">
    <name type="scientific">Pseudoalteromonas phenolica</name>
    <dbReference type="NCBI Taxonomy" id="161398"/>
    <lineage>
        <taxon>Bacteria</taxon>
        <taxon>Pseudomonadati</taxon>
        <taxon>Pseudomonadota</taxon>
        <taxon>Gammaproteobacteria</taxon>
        <taxon>Alteromonadales</taxon>
        <taxon>Pseudoalteromonadaceae</taxon>
        <taxon>Pseudoalteromonas</taxon>
    </lineage>
</organism>
<gene>
    <name evidence="2" type="ORF">C1E24_05065</name>
</gene>
<comment type="caution">
    <text evidence="2">The sequence shown here is derived from an EMBL/GenBank/DDBJ whole genome shotgun (WGS) entry which is preliminary data.</text>
</comment>
<feature type="chain" id="PRO_5024435342" evidence="1">
    <location>
        <begin position="36"/>
        <end position="149"/>
    </location>
</feature>
<dbReference type="Proteomes" id="UP000309186">
    <property type="component" value="Unassembled WGS sequence"/>
</dbReference>
<keyword evidence="1" id="KW-0732">Signal</keyword>
<accession>A0A5R9Q4U3</accession>
<evidence type="ECO:0000313" key="3">
    <source>
        <dbReference type="Proteomes" id="UP000309186"/>
    </source>
</evidence>
<evidence type="ECO:0000256" key="1">
    <source>
        <dbReference type="SAM" id="SignalP"/>
    </source>
</evidence>